<evidence type="ECO:0008006" key="4">
    <source>
        <dbReference type="Google" id="ProtNLM"/>
    </source>
</evidence>
<feature type="chain" id="PRO_5030865939" description="Lipoprotein" evidence="1">
    <location>
        <begin position="18"/>
        <end position="147"/>
    </location>
</feature>
<keyword evidence="1" id="KW-0732">Signal</keyword>
<evidence type="ECO:0000313" key="2">
    <source>
        <dbReference type="EMBL" id="NOH50480.1"/>
    </source>
</evidence>
<dbReference type="Proteomes" id="UP000572072">
    <property type="component" value="Unassembled WGS sequence"/>
</dbReference>
<accession>A0A7Y3ZE87</accession>
<comment type="caution">
    <text evidence="2">The sequence shown here is derived from an EMBL/GenBank/DDBJ whole genome shotgun (WGS) entry which is preliminary data.</text>
</comment>
<protein>
    <recommendedName>
        <fullName evidence="4">Lipoprotein</fullName>
    </recommendedName>
</protein>
<sequence length="147" mass="15759">MRILITTIMGLALTACGGGGGGGGTTPPPPPAQTVLPEETFTMQDLDVPDGFSYNPVVQHAFSVDISGFSSQRAHLSVYKDFLENSPGNYDAIYPSKVVSAPLTNGKVTVDFNVSDSQDSLLVEIWFYDGRDPLQRVITSADSAWLM</sequence>
<dbReference type="AlphaFoldDB" id="A0A7Y3ZE87"/>
<evidence type="ECO:0000256" key="1">
    <source>
        <dbReference type="SAM" id="SignalP"/>
    </source>
</evidence>
<reference evidence="2 3" key="1">
    <citation type="submission" date="2019-08" db="EMBL/GenBank/DDBJ databases">
        <title>Draft genome sequencing and comparative genomics of hatchery-associated Vibrios.</title>
        <authorList>
            <person name="Kehlet-Delgado H."/>
            <person name="Mueller R.S."/>
        </authorList>
    </citation>
    <scope>NUCLEOTIDE SEQUENCE [LARGE SCALE GENOMIC DNA]</scope>
    <source>
        <strain evidence="2 3">00-78-3</strain>
    </source>
</reference>
<proteinExistence type="predicted"/>
<feature type="signal peptide" evidence="1">
    <location>
        <begin position="1"/>
        <end position="17"/>
    </location>
</feature>
<dbReference type="EMBL" id="VTYN01000030">
    <property type="protein sequence ID" value="NOH50480.1"/>
    <property type="molecule type" value="Genomic_DNA"/>
</dbReference>
<name>A0A7Y3ZE87_9VIBR</name>
<evidence type="ECO:0000313" key="3">
    <source>
        <dbReference type="Proteomes" id="UP000572072"/>
    </source>
</evidence>
<dbReference type="PROSITE" id="PS51257">
    <property type="entry name" value="PROKAR_LIPOPROTEIN"/>
    <property type="match status" value="1"/>
</dbReference>
<organism evidence="2 3">
    <name type="scientific">Vibrio rotiferianus</name>
    <dbReference type="NCBI Taxonomy" id="190895"/>
    <lineage>
        <taxon>Bacteria</taxon>
        <taxon>Pseudomonadati</taxon>
        <taxon>Pseudomonadota</taxon>
        <taxon>Gammaproteobacteria</taxon>
        <taxon>Vibrionales</taxon>
        <taxon>Vibrionaceae</taxon>
        <taxon>Vibrio</taxon>
    </lineage>
</organism>
<dbReference type="RefSeq" id="WP_171359019.1">
    <property type="nucleotide sequence ID" value="NZ_JBEWWM010000005.1"/>
</dbReference>
<gene>
    <name evidence="2" type="ORF">F0262_20775</name>
</gene>